<dbReference type="InterPro" id="IPR046373">
    <property type="entry name" value="Acyl-CoA_Oxase/DH_mid-dom_sf"/>
</dbReference>
<keyword evidence="8" id="KW-1185">Reference proteome</keyword>
<evidence type="ECO:0000313" key="8">
    <source>
        <dbReference type="Proteomes" id="UP001500751"/>
    </source>
</evidence>
<dbReference type="Pfam" id="PF00441">
    <property type="entry name" value="Acyl-CoA_dh_1"/>
    <property type="match status" value="1"/>
</dbReference>
<evidence type="ECO:0000256" key="4">
    <source>
        <dbReference type="ARBA" id="ARBA00022827"/>
    </source>
</evidence>
<comment type="cofactor">
    <cofactor evidence="1">
        <name>FAD</name>
        <dbReference type="ChEBI" id="CHEBI:57692"/>
    </cofactor>
</comment>
<dbReference type="InterPro" id="IPR009100">
    <property type="entry name" value="AcylCoA_DH/oxidase_NM_dom_sf"/>
</dbReference>
<name>A0ABP5G2N1_9ACTN</name>
<dbReference type="InterPro" id="IPR013786">
    <property type="entry name" value="AcylCoA_DH/ox_N"/>
</dbReference>
<evidence type="ECO:0000313" key="7">
    <source>
        <dbReference type="EMBL" id="GAA2037890.1"/>
    </source>
</evidence>
<reference evidence="8" key="1">
    <citation type="journal article" date="2019" name="Int. J. Syst. Evol. Microbiol.">
        <title>The Global Catalogue of Microorganisms (GCM) 10K type strain sequencing project: providing services to taxonomists for standard genome sequencing and annotation.</title>
        <authorList>
            <consortium name="The Broad Institute Genomics Platform"/>
            <consortium name="The Broad Institute Genome Sequencing Center for Infectious Disease"/>
            <person name="Wu L."/>
            <person name="Ma J."/>
        </authorList>
    </citation>
    <scope>NUCLEOTIDE SEQUENCE [LARGE SCALE GENOMIC DNA]</scope>
    <source>
        <strain evidence="8">JCM 16014</strain>
    </source>
</reference>
<dbReference type="RefSeq" id="WP_344667521.1">
    <property type="nucleotide sequence ID" value="NZ_BAAAQN010000025.1"/>
</dbReference>
<dbReference type="InterPro" id="IPR037069">
    <property type="entry name" value="AcylCoA_DH/ox_N_sf"/>
</dbReference>
<evidence type="ECO:0000259" key="6">
    <source>
        <dbReference type="Pfam" id="PF02771"/>
    </source>
</evidence>
<dbReference type="PIRSF" id="PIRSF016578">
    <property type="entry name" value="HsaA"/>
    <property type="match status" value="1"/>
</dbReference>
<dbReference type="Gene3D" id="2.40.110.10">
    <property type="entry name" value="Butyryl-CoA Dehydrogenase, subunit A, domain 2"/>
    <property type="match status" value="1"/>
</dbReference>
<comment type="similarity">
    <text evidence="2">Belongs to the acyl-CoA dehydrogenase family.</text>
</comment>
<feature type="domain" description="Acyl-CoA dehydrogenase/oxidase C-terminal" evidence="5">
    <location>
        <begin position="237"/>
        <end position="364"/>
    </location>
</feature>
<sequence>MAVDTTLVERARQVAADVLAGNAGKIDAEALFPADNLAALHSAGLMAVFLPPELGGHDASIATYGAIAAVLGEQCASTGMVWAMHGQQVVSLLDHAADTHAAWLARAGAEGCVIGSVTTDRSGGADLFSTGDALVPEDGRLRLRREAPVVTAGGNAGFYLVSMRTGPDAPLNSTCLVCVDRTEGVIEERGTWDTLGMRGTHSVPMALDVLVDPSRVLATPFSDIAKLTLVPAGHVGWASCWLGVARGAAARLRTALRKRELGRSAPRSDVLYAKLAEIRLHLDLLESLIFRVATEADELRAARRAGGPADFVDPVLVNNLKLAGSRLAFSAVDQMVDVAGMRDGYQRSSGLGLERAFRDLRSAALMFHNDRLLQANGLLVLAGSRALIGLGRS</sequence>
<dbReference type="Gene3D" id="1.10.540.10">
    <property type="entry name" value="Acyl-CoA dehydrogenase/oxidase, N-terminal domain"/>
    <property type="match status" value="1"/>
</dbReference>
<dbReference type="Gene3D" id="1.20.140.10">
    <property type="entry name" value="Butyryl-CoA Dehydrogenase, subunit A, domain 3"/>
    <property type="match status" value="1"/>
</dbReference>
<evidence type="ECO:0000256" key="2">
    <source>
        <dbReference type="ARBA" id="ARBA00009347"/>
    </source>
</evidence>
<feature type="domain" description="Acyl-CoA dehydrogenase/oxidase N-terminal" evidence="6">
    <location>
        <begin position="6"/>
        <end position="96"/>
    </location>
</feature>
<dbReference type="InterPro" id="IPR036250">
    <property type="entry name" value="AcylCo_DH-like_C"/>
</dbReference>
<protein>
    <submittedName>
        <fullName evidence="7">Acyl-CoA dehydrogenase family protein</fullName>
    </submittedName>
</protein>
<dbReference type="PANTHER" id="PTHR43884:SF12">
    <property type="entry name" value="ISOVALERYL-COA DEHYDROGENASE, MITOCHONDRIAL-RELATED"/>
    <property type="match status" value="1"/>
</dbReference>
<gene>
    <name evidence="7" type="ORF">GCM10009839_44150</name>
</gene>
<evidence type="ECO:0000259" key="5">
    <source>
        <dbReference type="Pfam" id="PF00441"/>
    </source>
</evidence>
<evidence type="ECO:0000256" key="3">
    <source>
        <dbReference type="ARBA" id="ARBA00022630"/>
    </source>
</evidence>
<dbReference type="Pfam" id="PF02771">
    <property type="entry name" value="Acyl-CoA_dh_N"/>
    <property type="match status" value="1"/>
</dbReference>
<dbReference type="EMBL" id="BAAAQN010000025">
    <property type="protein sequence ID" value="GAA2037890.1"/>
    <property type="molecule type" value="Genomic_DNA"/>
</dbReference>
<keyword evidence="3" id="KW-0285">Flavoprotein</keyword>
<evidence type="ECO:0000256" key="1">
    <source>
        <dbReference type="ARBA" id="ARBA00001974"/>
    </source>
</evidence>
<dbReference type="Proteomes" id="UP001500751">
    <property type="component" value="Unassembled WGS sequence"/>
</dbReference>
<keyword evidence="4" id="KW-0274">FAD</keyword>
<dbReference type="InterPro" id="IPR009075">
    <property type="entry name" value="AcylCo_DH/oxidase_C"/>
</dbReference>
<dbReference type="PANTHER" id="PTHR43884">
    <property type="entry name" value="ACYL-COA DEHYDROGENASE"/>
    <property type="match status" value="1"/>
</dbReference>
<dbReference type="SUPFAM" id="SSF56645">
    <property type="entry name" value="Acyl-CoA dehydrogenase NM domain-like"/>
    <property type="match status" value="1"/>
</dbReference>
<comment type="caution">
    <text evidence="7">The sequence shown here is derived from an EMBL/GenBank/DDBJ whole genome shotgun (WGS) entry which is preliminary data.</text>
</comment>
<proteinExistence type="inferred from homology"/>
<dbReference type="SUPFAM" id="SSF47203">
    <property type="entry name" value="Acyl-CoA dehydrogenase C-terminal domain-like"/>
    <property type="match status" value="1"/>
</dbReference>
<accession>A0ABP5G2N1</accession>
<organism evidence="7 8">
    <name type="scientific">Catenulispora yoronensis</name>
    <dbReference type="NCBI Taxonomy" id="450799"/>
    <lineage>
        <taxon>Bacteria</taxon>
        <taxon>Bacillati</taxon>
        <taxon>Actinomycetota</taxon>
        <taxon>Actinomycetes</taxon>
        <taxon>Catenulisporales</taxon>
        <taxon>Catenulisporaceae</taxon>
        <taxon>Catenulispora</taxon>
    </lineage>
</organism>